<protein>
    <submittedName>
        <fullName evidence="7">Putative sphingolipid transporter 3 (Putative)</fullName>
    </submittedName>
</protein>
<evidence type="ECO:0000256" key="5">
    <source>
        <dbReference type="ARBA" id="ARBA00023136"/>
    </source>
</evidence>
<gene>
    <name evidence="7" type="ORF">mMyoMyo1_018277</name>
</gene>
<organism evidence="7 8">
    <name type="scientific">Myotis myotis</name>
    <name type="common">Greater mouse-eared bat</name>
    <name type="synonym">Vespertilio myotis</name>
    <dbReference type="NCBI Taxonomy" id="51298"/>
    <lineage>
        <taxon>Eukaryota</taxon>
        <taxon>Metazoa</taxon>
        <taxon>Chordata</taxon>
        <taxon>Craniata</taxon>
        <taxon>Vertebrata</taxon>
        <taxon>Euteleostomi</taxon>
        <taxon>Mammalia</taxon>
        <taxon>Eutheria</taxon>
        <taxon>Laurasiatheria</taxon>
        <taxon>Chiroptera</taxon>
        <taxon>Yangochiroptera</taxon>
        <taxon>Vespertilionidae</taxon>
        <taxon>Myotis</taxon>
    </lineage>
</organism>
<keyword evidence="2" id="KW-0813">Transport</keyword>
<evidence type="ECO:0000256" key="3">
    <source>
        <dbReference type="ARBA" id="ARBA00022692"/>
    </source>
</evidence>
<keyword evidence="8" id="KW-1185">Reference proteome</keyword>
<reference evidence="7 8" key="1">
    <citation type="journal article" date="2020" name="Nature">
        <title>Six reference-quality genomes reveal evolution of bat adaptations.</title>
        <authorList>
            <person name="Jebb D."/>
            <person name="Huang Z."/>
            <person name="Pippel M."/>
            <person name="Hughes G.M."/>
            <person name="Lavrichenko K."/>
            <person name="Devanna P."/>
            <person name="Winkler S."/>
            <person name="Jermiin L.S."/>
            <person name="Skirmuntt E.C."/>
            <person name="Katzourakis A."/>
            <person name="Burkitt-Gray L."/>
            <person name="Ray D.A."/>
            <person name="Sullivan K.A.M."/>
            <person name="Roscito J.G."/>
            <person name="Kirilenko B.M."/>
            <person name="Davalos L.M."/>
            <person name="Corthals A.P."/>
            <person name="Power M.L."/>
            <person name="Jones G."/>
            <person name="Ransome R.D."/>
            <person name="Dechmann D.K.N."/>
            <person name="Locatelli A.G."/>
            <person name="Puechmaille S.J."/>
            <person name="Fedrigo O."/>
            <person name="Jarvis E.D."/>
            <person name="Hiller M."/>
            <person name="Vernes S.C."/>
            <person name="Myers E.W."/>
            <person name="Teeling E.C."/>
        </authorList>
    </citation>
    <scope>NUCLEOTIDE SEQUENCE [LARGE SCALE GENOMIC DNA]</scope>
    <source>
        <strain evidence="7">MMyoMyo1</strain>
        <tissue evidence="7">Flight muscle</tissue>
    </source>
</reference>
<keyword evidence="5" id="KW-0472">Membrane</keyword>
<keyword evidence="4" id="KW-1133">Transmembrane helix</keyword>
<keyword evidence="3" id="KW-0812">Transmembrane</keyword>
<evidence type="ECO:0000256" key="6">
    <source>
        <dbReference type="SAM" id="MobiDB-lite"/>
    </source>
</evidence>
<sequence length="163" mass="16913">MPHSSASPPSGSPLAETAFGHFVGGSWASACSLGSSGPWQRGSGLGQAQSVVLPKCRGTAEALQITVGHVLGDASSPYLIGLISSVLRARRPDTYLQRFLSLQQSFLCCAFAIVLGGGCFLQVALHLEQDQAQAQQPGSGTPDDKDVECQRLLPGTDAATEDS</sequence>
<proteinExistence type="predicted"/>
<accession>A0A7J7T9E1</accession>
<evidence type="ECO:0000256" key="1">
    <source>
        <dbReference type="ARBA" id="ARBA00004141"/>
    </source>
</evidence>
<name>A0A7J7T9E1_MYOMY</name>
<comment type="caution">
    <text evidence="7">The sequence shown here is derived from an EMBL/GenBank/DDBJ whole genome shotgun (WGS) entry which is preliminary data.</text>
</comment>
<feature type="region of interest" description="Disordered" evidence="6">
    <location>
        <begin position="132"/>
        <end position="163"/>
    </location>
</feature>
<evidence type="ECO:0000313" key="7">
    <source>
        <dbReference type="EMBL" id="KAF6297037.1"/>
    </source>
</evidence>
<dbReference type="AlphaFoldDB" id="A0A7J7T9E1"/>
<dbReference type="PANTHER" id="PTHR23505:SF3">
    <property type="entry name" value="PROTEIN SPINSTER HOMOLOG 3"/>
    <property type="match status" value="1"/>
</dbReference>
<dbReference type="PANTHER" id="PTHR23505">
    <property type="entry name" value="SPINSTER"/>
    <property type="match status" value="1"/>
</dbReference>
<dbReference type="Proteomes" id="UP000527355">
    <property type="component" value="Unassembled WGS sequence"/>
</dbReference>
<dbReference type="InterPro" id="IPR044770">
    <property type="entry name" value="MFS_spinster-like"/>
</dbReference>
<evidence type="ECO:0000256" key="4">
    <source>
        <dbReference type="ARBA" id="ARBA00022989"/>
    </source>
</evidence>
<comment type="subcellular location">
    <subcellularLocation>
        <location evidence="1">Membrane</location>
        <topology evidence="1">Multi-pass membrane protein</topology>
    </subcellularLocation>
</comment>
<evidence type="ECO:0000256" key="2">
    <source>
        <dbReference type="ARBA" id="ARBA00022448"/>
    </source>
</evidence>
<evidence type="ECO:0000313" key="8">
    <source>
        <dbReference type="Proteomes" id="UP000527355"/>
    </source>
</evidence>
<dbReference type="VEuPathDB" id="HostDB:GeneID_118671096"/>
<dbReference type="GO" id="GO:0016020">
    <property type="term" value="C:membrane"/>
    <property type="evidence" value="ECO:0007669"/>
    <property type="project" value="UniProtKB-SubCell"/>
</dbReference>
<dbReference type="EMBL" id="JABWUV010000017">
    <property type="protein sequence ID" value="KAF6297037.1"/>
    <property type="molecule type" value="Genomic_DNA"/>
</dbReference>